<gene>
    <name evidence="7" type="ORF">DLK05_00285</name>
</gene>
<organism evidence="7 8">
    <name type="scientific">Ancylomarina longa</name>
    <dbReference type="NCBI Taxonomy" id="2487017"/>
    <lineage>
        <taxon>Bacteria</taxon>
        <taxon>Pseudomonadati</taxon>
        <taxon>Bacteroidota</taxon>
        <taxon>Bacteroidia</taxon>
        <taxon>Marinilabiliales</taxon>
        <taxon>Marinifilaceae</taxon>
        <taxon>Ancylomarina</taxon>
    </lineage>
</organism>
<comment type="subcellular location">
    <subcellularLocation>
        <location evidence="1">Cell membrane</location>
        <topology evidence="1">Multi-pass membrane protein</topology>
    </subcellularLocation>
</comment>
<keyword evidence="3 6" id="KW-0812">Transmembrane</keyword>
<name>A0A434AYX9_9BACT</name>
<dbReference type="RefSeq" id="WP_127341968.1">
    <property type="nucleotide sequence ID" value="NZ_RJJX01000001.1"/>
</dbReference>
<comment type="caution">
    <text evidence="7">The sequence shown here is derived from an EMBL/GenBank/DDBJ whole genome shotgun (WGS) entry which is preliminary data.</text>
</comment>
<dbReference type="EMBL" id="RJJX01000001">
    <property type="protein sequence ID" value="RUT79829.1"/>
    <property type="molecule type" value="Genomic_DNA"/>
</dbReference>
<feature type="transmembrane region" description="Helical" evidence="6">
    <location>
        <begin position="27"/>
        <end position="46"/>
    </location>
</feature>
<dbReference type="GO" id="GO:0005886">
    <property type="term" value="C:plasma membrane"/>
    <property type="evidence" value="ECO:0007669"/>
    <property type="project" value="UniProtKB-SubCell"/>
</dbReference>
<dbReference type="PANTHER" id="PTHR38601:SF1">
    <property type="entry name" value="HYDROGENASE-4 COMPONENT E"/>
    <property type="match status" value="1"/>
</dbReference>
<keyword evidence="5 6" id="KW-0472">Membrane</keyword>
<protein>
    <recommendedName>
        <fullName evidence="9">Hydrogenase</fullName>
    </recommendedName>
</protein>
<keyword evidence="2" id="KW-1003">Cell membrane</keyword>
<evidence type="ECO:0000313" key="7">
    <source>
        <dbReference type="EMBL" id="RUT79829.1"/>
    </source>
</evidence>
<evidence type="ECO:0000256" key="3">
    <source>
        <dbReference type="ARBA" id="ARBA00022692"/>
    </source>
</evidence>
<evidence type="ECO:0008006" key="9">
    <source>
        <dbReference type="Google" id="ProtNLM"/>
    </source>
</evidence>
<dbReference type="PANTHER" id="PTHR38601">
    <property type="entry name" value="HYDROGENASE-4 COMPONENT E"/>
    <property type="match status" value="1"/>
</dbReference>
<evidence type="ECO:0000313" key="8">
    <source>
        <dbReference type="Proteomes" id="UP000282985"/>
    </source>
</evidence>
<reference evidence="7 8" key="1">
    <citation type="submission" date="2018-11" db="EMBL/GenBank/DDBJ databases">
        <title>Parancylomarina longa gen. nov., sp. nov., isolated from sediments of southern Okinawa.</title>
        <authorList>
            <person name="Fu T."/>
        </authorList>
    </citation>
    <scope>NUCLEOTIDE SEQUENCE [LARGE SCALE GENOMIC DNA]</scope>
    <source>
        <strain evidence="7 8">T3-2 S1-C</strain>
    </source>
</reference>
<feature type="transmembrane region" description="Helical" evidence="6">
    <location>
        <begin position="52"/>
        <end position="71"/>
    </location>
</feature>
<dbReference type="OrthoDB" id="1001125at2"/>
<dbReference type="Proteomes" id="UP000282985">
    <property type="component" value="Unassembled WGS sequence"/>
</dbReference>
<sequence>MDYFFILILAATLVLFALFERVKKFIFLISFQGILLFGIALINLLHIDTLELVLILLETIVVKSIIIPVFLRKLMIQNQLKRVHEVNVPVFYSIIFTSFFILGSFLLSSFLQLPNINSRIFSIGFASIIFGIYFITIHKNIFSHLIGYLIIENGIFLFSVGVGSQMPLLIGLAILLDILIGVLIIGIFVNKVKDRFQSIDIAQLSQLKD</sequence>
<feature type="transmembrane region" description="Helical" evidence="6">
    <location>
        <begin position="142"/>
        <end position="162"/>
    </location>
</feature>
<evidence type="ECO:0000256" key="2">
    <source>
        <dbReference type="ARBA" id="ARBA00022475"/>
    </source>
</evidence>
<keyword evidence="4 6" id="KW-1133">Transmembrane helix</keyword>
<dbReference type="Gene3D" id="1.10.287.3510">
    <property type="match status" value="1"/>
</dbReference>
<feature type="transmembrane region" description="Helical" evidence="6">
    <location>
        <begin position="91"/>
        <end position="110"/>
    </location>
</feature>
<feature type="transmembrane region" description="Helical" evidence="6">
    <location>
        <begin position="168"/>
        <end position="189"/>
    </location>
</feature>
<keyword evidence="8" id="KW-1185">Reference proteome</keyword>
<feature type="transmembrane region" description="Helical" evidence="6">
    <location>
        <begin position="116"/>
        <end position="135"/>
    </location>
</feature>
<dbReference type="AlphaFoldDB" id="A0A434AYX9"/>
<dbReference type="InterPro" id="IPR038730">
    <property type="entry name" value="HyfE-like"/>
</dbReference>
<evidence type="ECO:0000256" key="5">
    <source>
        <dbReference type="ARBA" id="ARBA00023136"/>
    </source>
</evidence>
<evidence type="ECO:0000256" key="6">
    <source>
        <dbReference type="SAM" id="Phobius"/>
    </source>
</evidence>
<accession>A0A434AYX9</accession>
<feature type="transmembrane region" description="Helical" evidence="6">
    <location>
        <begin position="6"/>
        <end position="22"/>
    </location>
</feature>
<evidence type="ECO:0000256" key="1">
    <source>
        <dbReference type="ARBA" id="ARBA00004651"/>
    </source>
</evidence>
<proteinExistence type="predicted"/>
<evidence type="ECO:0000256" key="4">
    <source>
        <dbReference type="ARBA" id="ARBA00022989"/>
    </source>
</evidence>